<reference evidence="3" key="2">
    <citation type="submission" date="2021-03" db="UniProtKB">
        <authorList>
            <consortium name="EnsemblPlants"/>
        </authorList>
    </citation>
    <scope>IDENTIFICATION</scope>
</reference>
<keyword evidence="4" id="KW-1185">Reference proteome</keyword>
<dbReference type="InterPro" id="IPR025836">
    <property type="entry name" value="Zn_knuckle_CX2CX4HX4C"/>
</dbReference>
<dbReference type="Gramene" id="AUR62032102-RA">
    <property type="protein sequence ID" value="AUR62032102-RA:cds"/>
    <property type="gene ID" value="AUR62032102"/>
</dbReference>
<reference evidence="3" key="1">
    <citation type="journal article" date="2017" name="Nature">
        <title>The genome of Chenopodium quinoa.</title>
        <authorList>
            <person name="Jarvis D.E."/>
            <person name="Ho Y.S."/>
            <person name="Lightfoot D.J."/>
            <person name="Schmoeckel S.M."/>
            <person name="Li B."/>
            <person name="Borm T.J.A."/>
            <person name="Ohyanagi H."/>
            <person name="Mineta K."/>
            <person name="Michell C.T."/>
            <person name="Saber N."/>
            <person name="Kharbatia N.M."/>
            <person name="Rupper R.R."/>
            <person name="Sharp A.R."/>
            <person name="Dally N."/>
            <person name="Boughton B.A."/>
            <person name="Woo Y.H."/>
            <person name="Gao G."/>
            <person name="Schijlen E.G.W.M."/>
            <person name="Guo X."/>
            <person name="Momin A.A."/>
            <person name="Negrao S."/>
            <person name="Al-Babili S."/>
            <person name="Gehring C."/>
            <person name="Roessner U."/>
            <person name="Jung C."/>
            <person name="Murphy K."/>
            <person name="Arold S.T."/>
            <person name="Gojobori T."/>
            <person name="van der Linden C.G."/>
            <person name="van Loo E.N."/>
            <person name="Jellen E.N."/>
            <person name="Maughan P.J."/>
            <person name="Tester M."/>
        </authorList>
    </citation>
    <scope>NUCLEOTIDE SEQUENCE [LARGE SCALE GENOMIC DNA]</scope>
    <source>
        <strain evidence="3">cv. PI 614886</strain>
    </source>
</reference>
<dbReference type="SUPFAM" id="SSF56219">
    <property type="entry name" value="DNase I-like"/>
    <property type="match status" value="1"/>
</dbReference>
<name>A0A803MME0_CHEQI</name>
<evidence type="ECO:0000259" key="1">
    <source>
        <dbReference type="Pfam" id="PF14111"/>
    </source>
</evidence>
<evidence type="ECO:0000313" key="4">
    <source>
        <dbReference type="Proteomes" id="UP000596660"/>
    </source>
</evidence>
<dbReference type="Pfam" id="PF14392">
    <property type="entry name" value="zf-CCHC_4"/>
    <property type="match status" value="1"/>
</dbReference>
<organism evidence="3 4">
    <name type="scientific">Chenopodium quinoa</name>
    <name type="common">Quinoa</name>
    <dbReference type="NCBI Taxonomy" id="63459"/>
    <lineage>
        <taxon>Eukaryota</taxon>
        <taxon>Viridiplantae</taxon>
        <taxon>Streptophyta</taxon>
        <taxon>Embryophyta</taxon>
        <taxon>Tracheophyta</taxon>
        <taxon>Spermatophyta</taxon>
        <taxon>Magnoliopsida</taxon>
        <taxon>eudicotyledons</taxon>
        <taxon>Gunneridae</taxon>
        <taxon>Pentapetalae</taxon>
        <taxon>Caryophyllales</taxon>
        <taxon>Chenopodiaceae</taxon>
        <taxon>Chenopodioideae</taxon>
        <taxon>Atripliceae</taxon>
        <taxon>Chenopodium</taxon>
    </lineage>
</organism>
<proteinExistence type="predicted"/>
<evidence type="ECO:0000313" key="3">
    <source>
        <dbReference type="EnsemblPlants" id="AUR62032102-RA:cds"/>
    </source>
</evidence>
<dbReference type="PANTHER" id="PTHR31286">
    <property type="entry name" value="GLYCINE-RICH CELL WALL STRUCTURAL PROTEIN 1.8-LIKE"/>
    <property type="match status" value="1"/>
</dbReference>
<dbReference type="Proteomes" id="UP000596660">
    <property type="component" value="Unplaced"/>
</dbReference>
<feature type="domain" description="DUF4283" evidence="1">
    <location>
        <begin position="35"/>
        <end position="119"/>
    </location>
</feature>
<dbReference type="InterPro" id="IPR036691">
    <property type="entry name" value="Endo/exonu/phosph_ase_sf"/>
</dbReference>
<dbReference type="InterPro" id="IPR040256">
    <property type="entry name" value="At4g02000-like"/>
</dbReference>
<accession>A0A803MME0</accession>
<evidence type="ECO:0000259" key="2">
    <source>
        <dbReference type="Pfam" id="PF14392"/>
    </source>
</evidence>
<dbReference type="Pfam" id="PF14111">
    <property type="entry name" value="DUF4283"/>
    <property type="match status" value="1"/>
</dbReference>
<dbReference type="AlphaFoldDB" id="A0A803MME0"/>
<dbReference type="EnsemblPlants" id="AUR62032102-RA">
    <property type="protein sequence ID" value="AUR62032102-RA:cds"/>
    <property type="gene ID" value="AUR62032102"/>
</dbReference>
<feature type="domain" description="Zinc knuckle CX2CX4HX4C" evidence="2">
    <location>
        <begin position="177"/>
        <end position="224"/>
    </location>
</feature>
<dbReference type="PANTHER" id="PTHR31286:SF167">
    <property type="entry name" value="OS09G0268800 PROTEIN"/>
    <property type="match status" value="1"/>
</dbReference>
<protein>
    <recommendedName>
        <fullName evidence="5">CCHC-type domain-containing protein</fullName>
    </recommendedName>
</protein>
<evidence type="ECO:0008006" key="5">
    <source>
        <dbReference type="Google" id="ProtNLM"/>
    </source>
</evidence>
<dbReference type="InterPro" id="IPR025558">
    <property type="entry name" value="DUF4283"/>
</dbReference>
<dbReference type="Gene3D" id="3.60.10.10">
    <property type="entry name" value="Endonuclease/exonuclease/phosphatase"/>
    <property type="match status" value="1"/>
</dbReference>
<dbReference type="OMA" id="PRWIDIK"/>
<sequence>MADELIKEWEKLQLTIDENTVVGEELILNDDDFSKDQLRLALIGKLCTVKPFNIEEMKRTLMKVWRLNDNMVVRMLDTNFFVFQFFNDADKKRVMDGMPWFFDGKVLLLQEIQGEVQPSEVDFECTPMWIRLFDVPFNRRNPQAIKSIGESLGGFIELDDNGPLGWGEFVRHKVMVNVKKPLRRGMFLATGESKPRWIDIKYERLADFCFYCGILDHTEKECSKKEEDDLEKQEMVYQYGPWMRASPLKLRQASQSSREKEKRLCEKLKVRGSGRVINYNDADSIKLGPIGVARKLMFANPRSPKTNVVSMEREARLMLVNDELTNTLVLRPRGVREEEVHEGLEEDRDDMGVTQSVNERENEYIGGEEGMTEGVSLKEKSLNVKKNGVKEGERVMEEGMWGLWRAIGTYGWLETSNKHRTWDLMNFLKAGCNVQCIMLGDFNEVLSQSEKDGGVPRGERFLDDFRVAIDNCGLKDLGNKGSKFTWQRGNSPERYIRGRLVRFFVDDGWCERFFRKYYANSL</sequence>